<dbReference type="Proteomes" id="UP000234681">
    <property type="component" value="Chromosome 20"/>
</dbReference>
<evidence type="ECO:0000256" key="1">
    <source>
        <dbReference type="SAM" id="MobiDB-lite"/>
    </source>
</evidence>
<organism evidence="2 3">
    <name type="scientific">Rattus norvegicus</name>
    <name type="common">Rat</name>
    <dbReference type="NCBI Taxonomy" id="10116"/>
    <lineage>
        <taxon>Eukaryota</taxon>
        <taxon>Metazoa</taxon>
        <taxon>Chordata</taxon>
        <taxon>Craniata</taxon>
        <taxon>Vertebrata</taxon>
        <taxon>Euteleostomi</taxon>
        <taxon>Mammalia</taxon>
        <taxon>Eutheria</taxon>
        <taxon>Euarchontoglires</taxon>
        <taxon>Glires</taxon>
        <taxon>Rodentia</taxon>
        <taxon>Myomorpha</taxon>
        <taxon>Muroidea</taxon>
        <taxon>Muridae</taxon>
        <taxon>Murinae</taxon>
        <taxon>Rattus</taxon>
    </lineage>
</organism>
<evidence type="ECO:0000313" key="2">
    <source>
        <dbReference type="EMBL" id="EDL97306.1"/>
    </source>
</evidence>
<dbReference type="EMBL" id="CH473988">
    <property type="protein sequence ID" value="EDL97306.1"/>
    <property type="molecule type" value="Genomic_DNA"/>
</dbReference>
<proteinExistence type="predicted"/>
<evidence type="ECO:0000313" key="3">
    <source>
        <dbReference type="Proteomes" id="UP000234681"/>
    </source>
</evidence>
<sequence>MKPGPCVSELWDARWRRCRGCTHTGGAWAPGRLVGTSVCPASWGSGLGPSGEQSRAGCVRAVPRPLPAASHPLPNIRWPSILGSGKVGRKSWKGKPTSSSRGHCGLSRPLSVLGAESWLLFTDLHKNCLGA</sequence>
<name>A6JKU0_RAT</name>
<accession>A6JKU0</accession>
<dbReference type="AlphaFoldDB" id="A6JKU0"/>
<protein>
    <submittedName>
        <fullName evidence="2">RCG60532</fullName>
    </submittedName>
</protein>
<gene>
    <name evidence="2" type="ORF">rCG_60532</name>
</gene>
<reference evidence="3" key="1">
    <citation type="submission" date="2005-09" db="EMBL/GenBank/DDBJ databases">
        <authorList>
            <person name="Mural R.J."/>
            <person name="Li P.W."/>
            <person name="Adams M.D."/>
            <person name="Amanatides P.G."/>
            <person name="Baden-Tillson H."/>
            <person name="Barnstead M."/>
            <person name="Chin S.H."/>
            <person name="Dew I."/>
            <person name="Evans C.A."/>
            <person name="Ferriera S."/>
            <person name="Flanigan M."/>
            <person name="Fosler C."/>
            <person name="Glodek A."/>
            <person name="Gu Z."/>
            <person name="Holt R.A."/>
            <person name="Jennings D."/>
            <person name="Kraft C.L."/>
            <person name="Lu F."/>
            <person name="Nguyen T."/>
            <person name="Nusskern D.R."/>
            <person name="Pfannkoch C.M."/>
            <person name="Sitter C."/>
            <person name="Sutton G.G."/>
            <person name="Venter J.C."/>
            <person name="Wang Z."/>
            <person name="Woodage T."/>
            <person name="Zheng X.H."/>
            <person name="Zhong F."/>
        </authorList>
    </citation>
    <scope>NUCLEOTIDE SEQUENCE [LARGE SCALE GENOMIC DNA]</scope>
    <source>
        <strain>BN</strain>
        <strain evidence="3">Sprague-Dawley</strain>
    </source>
</reference>
<feature type="region of interest" description="Disordered" evidence="1">
    <location>
        <begin position="80"/>
        <end position="104"/>
    </location>
</feature>